<dbReference type="SMART" id="SM00710">
    <property type="entry name" value="PbH1"/>
    <property type="match status" value="10"/>
</dbReference>
<dbReference type="InterPro" id="IPR011050">
    <property type="entry name" value="Pectin_lyase_fold/virulence"/>
</dbReference>
<evidence type="ECO:0000259" key="1">
    <source>
        <dbReference type="Pfam" id="PF07602"/>
    </source>
</evidence>
<reference evidence="2" key="1">
    <citation type="submission" date="2018-05" db="EMBL/GenBank/DDBJ databases">
        <authorList>
            <person name="Lanie J.A."/>
            <person name="Ng W.-L."/>
            <person name="Kazmierczak K.M."/>
            <person name="Andrzejewski T.M."/>
            <person name="Davidsen T.M."/>
            <person name="Wayne K.J."/>
            <person name="Tettelin H."/>
            <person name="Glass J.I."/>
            <person name="Rusch D."/>
            <person name="Podicherti R."/>
            <person name="Tsui H.-C.T."/>
            <person name="Winkler M.E."/>
        </authorList>
    </citation>
    <scope>NUCLEOTIDE SEQUENCE</scope>
</reference>
<sequence>QDFYSYGYDGSIDVSSSVFANIDCETNTVNDFVLNSFDSMADYVQEGITGACIEGAAFYVSVDGDNSNNGTVSSPFATIGHALSFVKEVGNATTIYVGAGTYSPSLTGEVFPILIPNNVHLIGENAEATILDAEADTLNDAAVVIIKEVDTVTLKNFTLTNGYSESHGCTGGGGLLLTADDMFSLNSEDGANIHSSSPLIENVILENNHSKNGGGLAFNRVIGPIIRDVIIRNNTSSVMGGGVFSFVSTITMENVTVTGNENRDEQGGGIMLAASQGTLDSMTITNNISGQHGGGIWTNSSGGPDGSDGWIMTNSTITGNTAANLGGGINFAWSHSTISNSIISGNTSGWGGGGINGIQSGFTIKHSIIKDNYTQGHGGGIRTGGELYDGLEPPVIEDCIVTGNESQGHGGGIILMDNIDAVISRTSVVNNHAAGYIGGIDVSITTATITNVTVIGNTSGGGGGIGMSGGSSVDIANSIVWDNTGEEVWNYYSSVNVIYSDIQGGYAGVGNINADPLFIDVDAGDYGLQIESPCIDAGTADLNQDGVEDITDYLGGAPDMGAFEMVISVNPPTNITY</sequence>
<accession>A0A382E1W9</accession>
<proteinExistence type="predicted"/>
<dbReference type="Gene3D" id="2.160.20.10">
    <property type="entry name" value="Single-stranded right-handed beta-helix, Pectin lyase-like"/>
    <property type="match status" value="2"/>
</dbReference>
<feature type="non-terminal residue" evidence="2">
    <location>
        <position position="1"/>
    </location>
</feature>
<evidence type="ECO:0000313" key="2">
    <source>
        <dbReference type="EMBL" id="SVB44399.1"/>
    </source>
</evidence>
<dbReference type="SUPFAM" id="SSF51126">
    <property type="entry name" value="Pectin lyase-like"/>
    <property type="match status" value="2"/>
</dbReference>
<dbReference type="Pfam" id="PF07602">
    <property type="entry name" value="DUF1565"/>
    <property type="match status" value="1"/>
</dbReference>
<name>A0A382E1W9_9ZZZZ</name>
<dbReference type="PANTHER" id="PTHR11319">
    <property type="entry name" value="G PROTEIN-COUPLED RECEPTOR-RELATED"/>
    <property type="match status" value="1"/>
</dbReference>
<protein>
    <recommendedName>
        <fullName evidence="1">DUF1565 domain-containing protein</fullName>
    </recommendedName>
</protein>
<dbReference type="EMBL" id="UINC01042153">
    <property type="protein sequence ID" value="SVB44399.1"/>
    <property type="molecule type" value="Genomic_DNA"/>
</dbReference>
<feature type="non-terminal residue" evidence="2">
    <location>
        <position position="577"/>
    </location>
</feature>
<dbReference type="PANTHER" id="PTHR11319:SF35">
    <property type="entry name" value="OUTER MEMBRANE PROTEIN PMPC-RELATED"/>
    <property type="match status" value="1"/>
</dbReference>
<gene>
    <name evidence="2" type="ORF">METZ01_LOCUS197253</name>
</gene>
<feature type="domain" description="DUF1565" evidence="1">
    <location>
        <begin position="62"/>
        <end position="302"/>
    </location>
</feature>
<dbReference type="InterPro" id="IPR006626">
    <property type="entry name" value="PbH1"/>
</dbReference>
<dbReference type="AlphaFoldDB" id="A0A382E1W9"/>
<dbReference type="InterPro" id="IPR012334">
    <property type="entry name" value="Pectin_lyas_fold"/>
</dbReference>
<organism evidence="2">
    <name type="scientific">marine metagenome</name>
    <dbReference type="NCBI Taxonomy" id="408172"/>
    <lineage>
        <taxon>unclassified sequences</taxon>
        <taxon>metagenomes</taxon>
        <taxon>ecological metagenomes</taxon>
    </lineage>
</organism>
<dbReference type="InterPro" id="IPR011459">
    <property type="entry name" value="DUF1565"/>
</dbReference>